<keyword evidence="1" id="KW-0812">Transmembrane</keyword>
<gene>
    <name evidence="4" type="ORF">CDQ92_08105</name>
</gene>
<dbReference type="OrthoDB" id="7407543at2"/>
<reference evidence="4 5" key="1">
    <citation type="journal article" date="2010" name="Int. J. Syst. Evol. Microbiol.">
        <title>Sphingopyxis bauzanensis sp. nov., a psychrophilic bacterium isolated from soil.</title>
        <authorList>
            <person name="Zhang D.C."/>
            <person name="Liu H.C."/>
            <person name="Xin Y.H."/>
            <person name="Zhou Y.G."/>
            <person name="Schinner F."/>
            <person name="Margesin R."/>
        </authorList>
    </citation>
    <scope>NUCLEOTIDE SEQUENCE [LARGE SCALE GENOMIC DNA]</scope>
    <source>
        <strain evidence="4 5">DSM 22271</strain>
    </source>
</reference>
<evidence type="ECO:0000259" key="3">
    <source>
        <dbReference type="Pfam" id="PF07811"/>
    </source>
</evidence>
<dbReference type="AlphaFoldDB" id="A0A246JWV6"/>
<keyword evidence="1" id="KW-1133">Transmembrane helix</keyword>
<protein>
    <recommendedName>
        <fullName evidence="3">TadE-like domain-containing protein</fullName>
    </recommendedName>
</protein>
<keyword evidence="1" id="KW-0472">Membrane</keyword>
<feature type="signal peptide" evidence="2">
    <location>
        <begin position="1"/>
        <end position="20"/>
    </location>
</feature>
<comment type="caution">
    <text evidence="4">The sequence shown here is derived from an EMBL/GenBank/DDBJ whole genome shotgun (WGS) entry which is preliminary data.</text>
</comment>
<evidence type="ECO:0000313" key="4">
    <source>
        <dbReference type="EMBL" id="OWQ97042.1"/>
    </source>
</evidence>
<feature type="transmembrane region" description="Helical" evidence="1">
    <location>
        <begin position="20"/>
        <end position="41"/>
    </location>
</feature>
<feature type="domain" description="TadE-like" evidence="3">
    <location>
        <begin position="17"/>
        <end position="59"/>
    </location>
</feature>
<dbReference type="InterPro" id="IPR012495">
    <property type="entry name" value="TadE-like_dom"/>
</dbReference>
<name>A0A246JWV6_9SPHN</name>
<evidence type="ECO:0000256" key="1">
    <source>
        <dbReference type="SAM" id="Phobius"/>
    </source>
</evidence>
<keyword evidence="5" id="KW-1185">Reference proteome</keyword>
<proteinExistence type="predicted"/>
<accession>A0A246JWV6</accession>
<dbReference type="EMBL" id="NISK01000002">
    <property type="protein sequence ID" value="OWQ97042.1"/>
    <property type="molecule type" value="Genomic_DNA"/>
</dbReference>
<organism evidence="4 5">
    <name type="scientific">Sphingopyxis bauzanensis</name>
    <dbReference type="NCBI Taxonomy" id="651663"/>
    <lineage>
        <taxon>Bacteria</taxon>
        <taxon>Pseudomonadati</taxon>
        <taxon>Pseudomonadota</taxon>
        <taxon>Alphaproteobacteria</taxon>
        <taxon>Sphingomonadales</taxon>
        <taxon>Sphingomonadaceae</taxon>
        <taxon>Sphingopyxis</taxon>
    </lineage>
</organism>
<feature type="chain" id="PRO_5012512627" description="TadE-like domain-containing protein" evidence="2">
    <location>
        <begin position="21"/>
        <end position="142"/>
    </location>
</feature>
<evidence type="ECO:0000313" key="5">
    <source>
        <dbReference type="Proteomes" id="UP000197361"/>
    </source>
</evidence>
<sequence>MNKCLASLRRLHASRCGAMAAEFAMVVPLLLVFSFGIIEFGRAMWMRNTMQSVVENAARCYALDREELTTRPCSTQANVESYAATAANNAGVDSLTASNFEASSPACGRRVTATYQFQAIVPIVPLNVTLTANACRAATPTI</sequence>
<evidence type="ECO:0000256" key="2">
    <source>
        <dbReference type="SAM" id="SignalP"/>
    </source>
</evidence>
<dbReference type="Proteomes" id="UP000197361">
    <property type="component" value="Unassembled WGS sequence"/>
</dbReference>
<dbReference type="Pfam" id="PF07811">
    <property type="entry name" value="TadE"/>
    <property type="match status" value="1"/>
</dbReference>
<keyword evidence="2" id="KW-0732">Signal</keyword>